<feature type="compositionally biased region" description="Polar residues" evidence="9">
    <location>
        <begin position="831"/>
        <end position="840"/>
    </location>
</feature>
<feature type="compositionally biased region" description="Low complexity" evidence="9">
    <location>
        <begin position="816"/>
        <end position="827"/>
    </location>
</feature>
<dbReference type="GO" id="GO:0010008">
    <property type="term" value="C:endosome membrane"/>
    <property type="evidence" value="ECO:0007669"/>
    <property type="project" value="UniProtKB-SubCell"/>
</dbReference>
<evidence type="ECO:0000256" key="8">
    <source>
        <dbReference type="SAM" id="Coils"/>
    </source>
</evidence>
<keyword evidence="7" id="KW-0472">Membrane</keyword>
<dbReference type="VEuPathDB" id="VectorBase:AATE015339"/>
<evidence type="ECO:0000259" key="11">
    <source>
        <dbReference type="Pfam" id="PF16854"/>
    </source>
</evidence>
<dbReference type="InterPro" id="IPR031745">
    <property type="entry name" value="Vps53_C"/>
</dbReference>
<dbReference type="GO" id="GO:0042147">
    <property type="term" value="P:retrograde transport, endosome to Golgi"/>
    <property type="evidence" value="ECO:0007669"/>
    <property type="project" value="InterPro"/>
</dbReference>
<dbReference type="PANTHER" id="PTHR12820">
    <property type="entry name" value="VACUOLAR SORTING PROTEIN 53"/>
    <property type="match status" value="1"/>
</dbReference>
<organism evidence="12">
    <name type="scientific">Anopheles atroparvus</name>
    <name type="common">European mosquito</name>
    <dbReference type="NCBI Taxonomy" id="41427"/>
    <lineage>
        <taxon>Eukaryota</taxon>
        <taxon>Metazoa</taxon>
        <taxon>Ecdysozoa</taxon>
        <taxon>Arthropoda</taxon>
        <taxon>Hexapoda</taxon>
        <taxon>Insecta</taxon>
        <taxon>Pterygota</taxon>
        <taxon>Neoptera</taxon>
        <taxon>Endopterygota</taxon>
        <taxon>Diptera</taxon>
        <taxon>Nematocera</taxon>
        <taxon>Culicoidea</taxon>
        <taxon>Culicidae</taxon>
        <taxon>Anophelinae</taxon>
        <taxon>Anopheles</taxon>
    </lineage>
</organism>
<evidence type="ECO:0000256" key="3">
    <source>
        <dbReference type="ARBA" id="ARBA00008628"/>
    </source>
</evidence>
<proteinExistence type="inferred from homology"/>
<name>A0A182JC63_ANOAO</name>
<dbReference type="GO" id="GO:0000938">
    <property type="term" value="C:GARP complex"/>
    <property type="evidence" value="ECO:0007669"/>
    <property type="project" value="InterPro"/>
</dbReference>
<dbReference type="InterPro" id="IPR039766">
    <property type="entry name" value="Vps53"/>
</dbReference>
<dbReference type="Pfam" id="PF16854">
    <property type="entry name" value="VPS53_C"/>
    <property type="match status" value="1"/>
</dbReference>
<evidence type="ECO:0000256" key="6">
    <source>
        <dbReference type="ARBA" id="ARBA00023034"/>
    </source>
</evidence>
<feature type="compositionally biased region" description="Low complexity" evidence="9">
    <location>
        <begin position="841"/>
        <end position="851"/>
    </location>
</feature>
<keyword evidence="5" id="KW-0967">Endosome</keyword>
<evidence type="ECO:0000256" key="1">
    <source>
        <dbReference type="ARBA" id="ARBA00004150"/>
    </source>
</evidence>
<keyword evidence="8" id="KW-0175">Coiled coil</keyword>
<dbReference type="PANTHER" id="PTHR12820:SF0">
    <property type="entry name" value="VACUOLAR PROTEIN SORTING-ASSOCIATED PROTEIN 53 HOMOLOG"/>
    <property type="match status" value="1"/>
</dbReference>
<dbReference type="STRING" id="41427.A0A182JC63"/>
<evidence type="ECO:0000256" key="4">
    <source>
        <dbReference type="ARBA" id="ARBA00014103"/>
    </source>
</evidence>
<dbReference type="Pfam" id="PF04100">
    <property type="entry name" value="Vps53_N"/>
    <property type="match status" value="1"/>
</dbReference>
<evidence type="ECO:0000256" key="9">
    <source>
        <dbReference type="SAM" id="MobiDB-lite"/>
    </source>
</evidence>
<feature type="coiled-coil region" evidence="8">
    <location>
        <begin position="112"/>
        <end position="139"/>
    </location>
</feature>
<dbReference type="AlphaFoldDB" id="A0A182JC63"/>
<dbReference type="InterPro" id="IPR007234">
    <property type="entry name" value="Vps53_N"/>
</dbReference>
<dbReference type="EnsemblMetazoa" id="ENSAATROPT008975">
    <property type="protein sequence ID" value="ENSAATROPP008108"/>
    <property type="gene ID" value="ENSAATROPG007312"/>
</dbReference>
<reference evidence="13" key="1">
    <citation type="submission" date="2021-09" db="EMBL/GenBank/DDBJ databases">
        <authorList>
            <consortium name="Infravec"/>
            <person name="Campbell I L."/>
            <person name="Maslen G."/>
            <person name="Yates A."/>
        </authorList>
    </citation>
    <scope>NUCLEOTIDE SEQUENCE [LARGE SCALE GENOMIC DNA]</scope>
    <source>
        <strain evidence="13">Infravec2 EBRE</strain>
    </source>
</reference>
<evidence type="ECO:0000259" key="10">
    <source>
        <dbReference type="Pfam" id="PF04100"/>
    </source>
</evidence>
<feature type="domain" description="Vps53 N-terminal" evidence="10">
    <location>
        <begin position="41"/>
        <end position="418"/>
    </location>
</feature>
<sequence length="897" mass="100691">MSSVEEESDSKADHINEIILSDDVQRAIEQVLQSSDPLDQPDFNPTDYINQLFPNEQSLSNIDEVISKMECDISLIDDNIRSVVRGQVNTGENGRVALKEAQQSLTQLFSLITDIKSRAERTEDMVKEITRDIKQLDSAKNNLTYAITTLNHLHMLVGGVENLKQLSERRQYGEVLNPLQAIIEVNQHFQQYSEISQIQTLSAQVQQIQSELATQITDDFKNFFSPTSHSNANRMTITQLKDACQVASVLDKLVKKNILKWYINLQLQEYVQLFHENQDIAWLDKIDKRYAWVKRHLLDFEEKFGTVFPADWEVSERITVQFCTITREELSKIMARRRQEIDVKLLLFAIQKTSNFEQLLDKRFNGTTLVEATSEEVRKERDSFSNLIGSCFKPYLDIYTDSIGRELTALVEQFAQQNQQMIVPKEINPGIIPNCADLFVFYKKCMVQCMQLSNEKPMYDLVLIFKKHLRDYASKVLEARIPKPQPPSSTSSTISSSMSLLTKDFQNLSTAAGQVIHNFLKEGETPRFSVEDTRKICYILATAEYCLETVQQLEDKLKEKIDKNYIAKVDLADEKDVYHRIISNCIQLLVHDLDAACEQSLLLMTKIAWHSISNVGDQSGFVNQIITNLKQTVPVIRDNLANSRKYYTQFCHKFVNSFIPKYINTLYRLRPTSSGSSSASGSSALVASASSSSISEGANGSSAASGNILGCEQLLLDTHSLKTVLMDLPSIGSQVHRKPPASYTKVVVKGMAKAEMIIKVVMQPIHPASLYIEQYLKLLPESTVVEFHKILEMKNVRKIEQQQLVEGYKRACPAQQQQQTQTSSAAAGTGESINSTQTTDSASGAGASAGSHQSQQMAAAAAAISGAGSSIMALGDSLMDKGRIKKIENLIKNRLPN</sequence>
<comment type="similarity">
    <text evidence="3">Belongs to the VPS53 family.</text>
</comment>
<feature type="domain" description="Vps53 C-terminal" evidence="11">
    <location>
        <begin position="712"/>
        <end position="796"/>
    </location>
</feature>
<keyword evidence="13" id="KW-1185">Reference proteome</keyword>
<evidence type="ECO:0000256" key="5">
    <source>
        <dbReference type="ARBA" id="ARBA00022753"/>
    </source>
</evidence>
<evidence type="ECO:0000313" key="13">
    <source>
        <dbReference type="Proteomes" id="UP000075880"/>
    </source>
</evidence>
<keyword evidence="6" id="KW-0333">Golgi apparatus</keyword>
<comment type="subcellular location">
    <subcellularLocation>
        <location evidence="2">Endosome membrane</location>
        <topology evidence="2">Peripheral membrane protein</topology>
    </subcellularLocation>
    <subcellularLocation>
        <location evidence="1">Golgi apparatus</location>
        <location evidence="1">trans-Golgi network membrane</location>
        <topology evidence="1">Peripheral membrane protein</topology>
    </subcellularLocation>
</comment>
<dbReference type="OrthoDB" id="10261632at2759"/>
<accession>A0A182JC63</accession>
<dbReference type="Gene3D" id="1.10.357.110">
    <property type="entry name" value="Vacuolar protein sorting-associated protein 53, C-terminus"/>
    <property type="match status" value="1"/>
</dbReference>
<evidence type="ECO:0000313" key="12">
    <source>
        <dbReference type="EnsemblMetazoa" id="AATE015339-PA.1"/>
    </source>
</evidence>
<dbReference type="InterPro" id="IPR038260">
    <property type="entry name" value="Vps53_C_sf"/>
</dbReference>
<reference evidence="12" key="2">
    <citation type="submission" date="2022-08" db="UniProtKB">
        <authorList>
            <consortium name="EnsemblMetazoa"/>
        </authorList>
    </citation>
    <scope>IDENTIFICATION</scope>
    <source>
        <strain evidence="12">EBRO</strain>
    </source>
</reference>
<dbReference type="GO" id="GO:0005829">
    <property type="term" value="C:cytosol"/>
    <property type="evidence" value="ECO:0007669"/>
    <property type="project" value="GOC"/>
</dbReference>
<protein>
    <recommendedName>
        <fullName evidence="4">Vacuolar protein sorting-associated protein 53 homolog</fullName>
    </recommendedName>
</protein>
<evidence type="ECO:0000256" key="2">
    <source>
        <dbReference type="ARBA" id="ARBA00004481"/>
    </source>
</evidence>
<dbReference type="Proteomes" id="UP000075880">
    <property type="component" value="Unassembled WGS sequence"/>
</dbReference>
<evidence type="ECO:0000256" key="7">
    <source>
        <dbReference type="ARBA" id="ARBA00023136"/>
    </source>
</evidence>
<feature type="region of interest" description="Disordered" evidence="9">
    <location>
        <begin position="816"/>
        <end position="851"/>
    </location>
</feature>
<dbReference type="EnsemblMetazoa" id="AATE015339-RA">
    <property type="protein sequence ID" value="AATE015339-PA.1"/>
    <property type="gene ID" value="AATE015339"/>
</dbReference>